<dbReference type="AlphaFoldDB" id="A0AAD3H0A8"/>
<sequence length="377" mass="42379">MQTSSHISLYKLPSDTRSDLWNLSMEAARSASAMNAYPMNSFFDSSEFRTVTPPGVAPAYESNMNMNPNILIADEYEKSPESQPQCTLKPLEPMETYAPQDTSDVEALMNHYMSGKHPSLPSSLYDSDDIMDIMTSAAALVMMKHGDQVGYGSTAYSERYPDSESESSTDWLESESSDEEDFTGRVTRNSNRRKRKQSSKRTQKGKGSFDMDSTGGARKNSRKKQKTGPGPQSLGKSKHPKTLALSEEKEEANLNQLHQFVRKDLLEIVVVKKNERNSKNRLYPGRVGLTCTHCAKLNINNSASTFYPKTLDSLYRDVCTFQRVHLVTCVNIPDTIKDRYKHLKQSDKTRGKTVYWKDSAKALSLQDSKKGQGLEFA</sequence>
<dbReference type="EMBL" id="BLLK01000022">
    <property type="protein sequence ID" value="GFH45857.1"/>
    <property type="molecule type" value="Genomic_DNA"/>
</dbReference>
<evidence type="ECO:0000313" key="3">
    <source>
        <dbReference type="Proteomes" id="UP001054902"/>
    </source>
</evidence>
<reference evidence="2 3" key="1">
    <citation type="journal article" date="2021" name="Sci. Rep.">
        <title>The genome of the diatom Chaetoceros tenuissimus carries an ancient integrated fragment of an extant virus.</title>
        <authorList>
            <person name="Hongo Y."/>
            <person name="Kimura K."/>
            <person name="Takaki Y."/>
            <person name="Yoshida Y."/>
            <person name="Baba S."/>
            <person name="Kobayashi G."/>
            <person name="Nagasaki K."/>
            <person name="Hano T."/>
            <person name="Tomaru Y."/>
        </authorList>
    </citation>
    <scope>NUCLEOTIDE SEQUENCE [LARGE SCALE GENOMIC DNA]</scope>
    <source>
        <strain evidence="2 3">NIES-3715</strain>
    </source>
</reference>
<feature type="region of interest" description="Disordered" evidence="1">
    <location>
        <begin position="155"/>
        <end position="242"/>
    </location>
</feature>
<name>A0AAD3H0A8_9STRA</name>
<comment type="caution">
    <text evidence="2">The sequence shown here is derived from an EMBL/GenBank/DDBJ whole genome shotgun (WGS) entry which is preliminary data.</text>
</comment>
<keyword evidence="3" id="KW-1185">Reference proteome</keyword>
<proteinExistence type="predicted"/>
<protein>
    <submittedName>
        <fullName evidence="2">Uncharacterized protein</fullName>
    </submittedName>
</protein>
<evidence type="ECO:0000313" key="2">
    <source>
        <dbReference type="EMBL" id="GFH45857.1"/>
    </source>
</evidence>
<gene>
    <name evidence="2" type="ORF">CTEN210_02331</name>
</gene>
<feature type="compositionally biased region" description="Basic residues" evidence="1">
    <location>
        <begin position="190"/>
        <end position="204"/>
    </location>
</feature>
<organism evidence="2 3">
    <name type="scientific">Chaetoceros tenuissimus</name>
    <dbReference type="NCBI Taxonomy" id="426638"/>
    <lineage>
        <taxon>Eukaryota</taxon>
        <taxon>Sar</taxon>
        <taxon>Stramenopiles</taxon>
        <taxon>Ochrophyta</taxon>
        <taxon>Bacillariophyta</taxon>
        <taxon>Coscinodiscophyceae</taxon>
        <taxon>Chaetocerotophycidae</taxon>
        <taxon>Chaetocerotales</taxon>
        <taxon>Chaetocerotaceae</taxon>
        <taxon>Chaetoceros</taxon>
    </lineage>
</organism>
<evidence type="ECO:0000256" key="1">
    <source>
        <dbReference type="SAM" id="MobiDB-lite"/>
    </source>
</evidence>
<accession>A0AAD3H0A8</accession>
<dbReference type="Proteomes" id="UP001054902">
    <property type="component" value="Unassembled WGS sequence"/>
</dbReference>
<feature type="compositionally biased region" description="Acidic residues" evidence="1">
    <location>
        <begin position="163"/>
        <end position="181"/>
    </location>
</feature>